<comment type="caution">
    <text evidence="4">The sequence shown here is derived from an EMBL/GenBank/DDBJ whole genome shotgun (WGS) entry which is preliminary data.</text>
</comment>
<evidence type="ECO:0000256" key="2">
    <source>
        <dbReference type="ARBA" id="ARBA00022676"/>
    </source>
</evidence>
<dbReference type="EMBL" id="JAKUCV010001054">
    <property type="protein sequence ID" value="KAJ4847909.1"/>
    <property type="molecule type" value="Genomic_DNA"/>
</dbReference>
<dbReference type="CDD" id="cd03784">
    <property type="entry name" value="GT1_Gtf-like"/>
    <property type="match status" value="1"/>
</dbReference>
<keyword evidence="3" id="KW-0808">Transferase</keyword>
<dbReference type="Proteomes" id="UP001141552">
    <property type="component" value="Unassembled WGS sequence"/>
</dbReference>
<evidence type="ECO:0000313" key="5">
    <source>
        <dbReference type="Proteomes" id="UP001141552"/>
    </source>
</evidence>
<evidence type="ECO:0000313" key="4">
    <source>
        <dbReference type="EMBL" id="KAJ4847909.1"/>
    </source>
</evidence>
<proteinExistence type="inferred from homology"/>
<dbReference type="OrthoDB" id="5835829at2759"/>
<dbReference type="Pfam" id="PF00201">
    <property type="entry name" value="UDPGT"/>
    <property type="match status" value="1"/>
</dbReference>
<name>A0A9Q0GCW5_9ROSI</name>
<evidence type="ECO:0008006" key="6">
    <source>
        <dbReference type="Google" id="ProtNLM"/>
    </source>
</evidence>
<dbReference type="FunFam" id="3.40.50.2000:FF:000040">
    <property type="entry name" value="UDP-glycosyltransferase 76C1"/>
    <property type="match status" value="1"/>
</dbReference>
<reference evidence="4" key="1">
    <citation type="submission" date="2022-02" db="EMBL/GenBank/DDBJ databases">
        <authorList>
            <person name="Henning P.M."/>
            <person name="McCubbin A.G."/>
            <person name="Shore J.S."/>
        </authorList>
    </citation>
    <scope>NUCLEOTIDE SEQUENCE</scope>
    <source>
        <strain evidence="4">F60SS</strain>
        <tissue evidence="4">Leaves</tissue>
    </source>
</reference>
<dbReference type="GO" id="GO:0080044">
    <property type="term" value="F:quercetin 7-O-glucosyltransferase activity"/>
    <property type="evidence" value="ECO:0007669"/>
    <property type="project" value="TreeGrafter"/>
</dbReference>
<dbReference type="InterPro" id="IPR002213">
    <property type="entry name" value="UDP_glucos_trans"/>
</dbReference>
<dbReference type="GO" id="GO:0080043">
    <property type="term" value="F:quercetin 3-O-glucosyltransferase activity"/>
    <property type="evidence" value="ECO:0007669"/>
    <property type="project" value="TreeGrafter"/>
</dbReference>
<comment type="similarity">
    <text evidence="1">Belongs to the UDP-glycosyltransferase family.</text>
</comment>
<keyword evidence="2" id="KW-0328">Glycosyltransferase</keyword>
<accession>A0A9Q0GCW5</accession>
<dbReference type="SUPFAM" id="SSF53756">
    <property type="entry name" value="UDP-Glycosyltransferase/glycogen phosphorylase"/>
    <property type="match status" value="1"/>
</dbReference>
<evidence type="ECO:0000256" key="1">
    <source>
        <dbReference type="ARBA" id="ARBA00009995"/>
    </source>
</evidence>
<gene>
    <name evidence="4" type="ORF">Tsubulata_011741</name>
</gene>
<keyword evidence="5" id="KW-1185">Reference proteome</keyword>
<reference evidence="4" key="2">
    <citation type="journal article" date="2023" name="Plants (Basel)">
        <title>Annotation of the Turnera subulata (Passifloraceae) Draft Genome Reveals the S-Locus Evolved after the Divergence of Turneroideae from Passifloroideae in a Stepwise Manner.</title>
        <authorList>
            <person name="Henning P.M."/>
            <person name="Roalson E.H."/>
            <person name="Mir W."/>
            <person name="McCubbin A.G."/>
            <person name="Shore J.S."/>
        </authorList>
    </citation>
    <scope>NUCLEOTIDE SEQUENCE</scope>
    <source>
        <strain evidence="4">F60SS</strain>
    </source>
</reference>
<sequence length="450" mass="50342">MEKQGRQVRGRLVLVPCPLQGHLSPMLELGSILHSKGFLITVAHTKFNFPKPSSHPDFISFLTIPDHLSDHYLISGDTISFLLSINAECKPLLQDSLIKLVQETEDKIVCVIYDTLMYCAGDIASHMKLPSMVFRTNSLTTLFTYSKFPQLHQQGYITVREDLVQDAIPGLQHLRFRDLPMFDCPIEALMELARNSLNVRTSSAVISNTMECLDEPVSELQQQFDVPFLTIGPLLKIAQMPQCSLLEQDSTCISWLDKQSQGSVIYVSLGSLAMINAKELEEMAWGLASSNQPFLWVLRPGSVRGSECIDELLPQGFRECTSERGCIVKWAPQRQVLAHPAVGGFWSHCGWNSTLESLSEGVPLICQPCFGDQKINARYITHVWKVGLELENDLNRAEIARAVKRLMVDSEGKGTRQNAIELKKKIELCTMEGGSSYNSLNKLVELISCN</sequence>
<dbReference type="PANTHER" id="PTHR11926:SF1494">
    <property type="entry name" value="FLAVONOL 3-O-GLUCOSYLTRANSFERASE UGT76E12-RELATED"/>
    <property type="match status" value="1"/>
</dbReference>
<dbReference type="FunFam" id="3.40.50.2000:FF:000120">
    <property type="entry name" value="UDP-glycosyltransferase 76C1"/>
    <property type="match status" value="1"/>
</dbReference>
<protein>
    <recommendedName>
        <fullName evidence="6">Glycosyltransferase</fullName>
    </recommendedName>
</protein>
<dbReference type="AlphaFoldDB" id="A0A9Q0GCW5"/>
<organism evidence="4 5">
    <name type="scientific">Turnera subulata</name>
    <dbReference type="NCBI Taxonomy" id="218843"/>
    <lineage>
        <taxon>Eukaryota</taxon>
        <taxon>Viridiplantae</taxon>
        <taxon>Streptophyta</taxon>
        <taxon>Embryophyta</taxon>
        <taxon>Tracheophyta</taxon>
        <taxon>Spermatophyta</taxon>
        <taxon>Magnoliopsida</taxon>
        <taxon>eudicotyledons</taxon>
        <taxon>Gunneridae</taxon>
        <taxon>Pentapetalae</taxon>
        <taxon>rosids</taxon>
        <taxon>fabids</taxon>
        <taxon>Malpighiales</taxon>
        <taxon>Passifloraceae</taxon>
        <taxon>Turnera</taxon>
    </lineage>
</organism>
<dbReference type="PANTHER" id="PTHR11926">
    <property type="entry name" value="GLUCOSYL/GLUCURONOSYL TRANSFERASES"/>
    <property type="match status" value="1"/>
</dbReference>
<dbReference type="Gene3D" id="3.40.50.2000">
    <property type="entry name" value="Glycogen Phosphorylase B"/>
    <property type="match status" value="2"/>
</dbReference>
<evidence type="ECO:0000256" key="3">
    <source>
        <dbReference type="ARBA" id="ARBA00022679"/>
    </source>
</evidence>